<dbReference type="RefSeq" id="WP_107662204.1">
    <property type="nucleotide sequence ID" value="NZ_PZKG01000004.1"/>
</dbReference>
<dbReference type="EMBL" id="PZKG01000004">
    <property type="protein sequence ID" value="PTE23480.1"/>
    <property type="molecule type" value="Genomic_DNA"/>
</dbReference>
<comment type="caution">
    <text evidence="2">The sequence shown here is derived from an EMBL/GenBank/DDBJ whole genome shotgun (WGS) entry which is preliminary data.</text>
</comment>
<keyword evidence="3" id="KW-1185">Reference proteome</keyword>
<organism evidence="2 3">
    <name type="scientific">Cereibacter changlensis JA139</name>
    <dbReference type="NCBI Taxonomy" id="1188249"/>
    <lineage>
        <taxon>Bacteria</taxon>
        <taxon>Pseudomonadati</taxon>
        <taxon>Pseudomonadota</taxon>
        <taxon>Alphaproteobacteria</taxon>
        <taxon>Rhodobacterales</taxon>
        <taxon>Paracoccaceae</taxon>
        <taxon>Cereibacter</taxon>
    </lineage>
</organism>
<dbReference type="Proteomes" id="UP000241010">
    <property type="component" value="Unassembled WGS sequence"/>
</dbReference>
<dbReference type="InterPro" id="IPR025263">
    <property type="entry name" value="YhdP_central"/>
</dbReference>
<dbReference type="OrthoDB" id="7161641at2"/>
<name>A0A2T4JZZ2_9RHOB</name>
<sequence length="1081" mass="113583">MSLWLLLSLVLIAGAVGLAGLVLTGRALPLPVWAVAEIEERMNRALAPAQGAAALSVSLTGIDLTIGRDWAPQLRLEDVRLRQSGGRPLLTLPEARIGFDASSLAGLRLHPRSVDLVGARFALRRLEDGRFDLGFGGGGGRIGSYADVMRAVDRVFALPLLADLRRVEAEGMSLTLEDRRARRTWQVGDGRLVLDTGPERRALEVGLTLLGRADQAPAQAVLTFVTTPGSPEARISATVDRVAATDIAAQALPITWLGVLDAQLSGRVSAALDAEGRLTGLEAELNSGAGALRPRPDIKPIPFEKAGLAFSYDPAAEKISLTDLKVESRSLNFTATGHSYLPGVQQGMPEAFLAQIRFGEVNADPAGLFEQPVTFSEGALDLRMRLDPFSIDIGQISLAEGTRRLTGKGRVAAEPEGWRVGFDMTLNEISHQGLLALWPLSLVPRTRDWVVNNVQEGSLFDVKAGVRLVPGREPRLALGYEFRDADVRFLKTLPPIEAGSGYATIEGKRYTMVLDRGRVTAPEGGSVAVAQSLFLVPDVTRKPVHAELRLNTKSSVTAALSLLDQPPFRFLSKAGRPVDLGTGRAEVQTVIRLPLKPRLRPDEVEFSVAGRIFDFRSDVLVPGRVLTAPDLVLTADPAGFSVSGAGKLGAAPFDATFTQGLTPEERGRSRIEGTATLSQVPLDEFGIGLPRGLVSGSGPGRIVVELEKDQPPKLTLTSALTGIGLSLPELGFRKAASASGRLEVQAVLGKPASVQRLVVEGGGLQAEGSVTLRADGQLDQARLDRVRLNGWLDAPVTLVGQGKGMPPEVSVTGGSVDLRRLSLGSGGGGGGGGAPVTVRVQLDRLLVTEKIALTGLGGVFDTKGGFRGDFAARVNGGAVVRGALAPVAQGTAVRILSEDAGGVMASTGIFPDARGGSLDLNLLPTGAKGHYNGHASASDVRVQNAPVLAALLSAISVVGILEQLNGDGLVFNQAEADFRLTPAAIEITRGSAVGASLGVSVAGIYDVVGKRLDMQGVISPIYLLNGIGAVLTRRGEGVFGFNYKLGGSSDRPSVTVNPLSILTPGMFREIFRAPAPVLEGP</sequence>
<accession>A0A2T4JZZ2</accession>
<protein>
    <recommendedName>
        <fullName evidence="1">YhdP central domain-containing protein</fullName>
    </recommendedName>
</protein>
<evidence type="ECO:0000313" key="3">
    <source>
        <dbReference type="Proteomes" id="UP000241010"/>
    </source>
</evidence>
<evidence type="ECO:0000313" key="2">
    <source>
        <dbReference type="EMBL" id="PTE23480.1"/>
    </source>
</evidence>
<proteinExistence type="predicted"/>
<reference evidence="2 3" key="1">
    <citation type="submission" date="2018-03" db="EMBL/GenBank/DDBJ databases">
        <title>Cereibacter changlensis.</title>
        <authorList>
            <person name="Meyer T.E."/>
            <person name="Miller S."/>
            <person name="Lodha T."/>
            <person name="Gandham S."/>
            <person name="Chintalapati S."/>
            <person name="Chintalapati V.R."/>
        </authorList>
    </citation>
    <scope>NUCLEOTIDE SEQUENCE [LARGE SCALE GENOMIC DNA]</scope>
    <source>
        <strain evidence="2 3">JA139</strain>
    </source>
</reference>
<gene>
    <name evidence="2" type="ORF">C5F48_01840</name>
</gene>
<dbReference type="AlphaFoldDB" id="A0A2T4JZZ2"/>
<evidence type="ECO:0000259" key="1">
    <source>
        <dbReference type="Pfam" id="PF13116"/>
    </source>
</evidence>
<feature type="domain" description="YhdP central" evidence="1">
    <location>
        <begin position="281"/>
        <end position="767"/>
    </location>
</feature>
<dbReference type="Pfam" id="PF13116">
    <property type="entry name" value="YhdP"/>
    <property type="match status" value="1"/>
</dbReference>